<evidence type="ECO:0000313" key="3">
    <source>
        <dbReference type="Proteomes" id="UP001596287"/>
    </source>
</evidence>
<name>A0ABW1PTS2_9FLAO</name>
<dbReference type="EMBL" id="JBHSQB010000021">
    <property type="protein sequence ID" value="MFC6098397.1"/>
    <property type="molecule type" value="Genomic_DNA"/>
</dbReference>
<dbReference type="Pfam" id="PF09697">
    <property type="entry name" value="Porph_ging"/>
    <property type="match status" value="1"/>
</dbReference>
<gene>
    <name evidence="2" type="ORF">ACFPVY_17245</name>
</gene>
<dbReference type="NCBIfam" id="TIGR01200">
    <property type="entry name" value="GLPGLI"/>
    <property type="match status" value="1"/>
</dbReference>
<keyword evidence="3" id="KW-1185">Reference proteome</keyword>
<dbReference type="RefSeq" id="WP_379793411.1">
    <property type="nucleotide sequence ID" value="NZ_JBHSQB010000021.1"/>
</dbReference>
<proteinExistence type="predicted"/>
<dbReference type="Proteomes" id="UP001596287">
    <property type="component" value="Unassembled WGS sequence"/>
</dbReference>
<organism evidence="2 3">
    <name type="scientific">Flavobacterium qiangtangense</name>
    <dbReference type="NCBI Taxonomy" id="1442595"/>
    <lineage>
        <taxon>Bacteria</taxon>
        <taxon>Pseudomonadati</taxon>
        <taxon>Bacteroidota</taxon>
        <taxon>Flavobacteriia</taxon>
        <taxon>Flavobacteriales</taxon>
        <taxon>Flavobacteriaceae</taxon>
        <taxon>Flavobacterium</taxon>
    </lineage>
</organism>
<reference evidence="3" key="1">
    <citation type="journal article" date="2019" name="Int. J. Syst. Evol. Microbiol.">
        <title>The Global Catalogue of Microorganisms (GCM) 10K type strain sequencing project: providing services to taxonomists for standard genome sequencing and annotation.</title>
        <authorList>
            <consortium name="The Broad Institute Genomics Platform"/>
            <consortium name="The Broad Institute Genome Sequencing Center for Infectious Disease"/>
            <person name="Wu L."/>
            <person name="Ma J."/>
        </authorList>
    </citation>
    <scope>NUCLEOTIDE SEQUENCE [LARGE SCALE GENOMIC DNA]</scope>
    <source>
        <strain evidence="3">CCUG 49679</strain>
    </source>
</reference>
<comment type="caution">
    <text evidence="2">The sequence shown here is derived from an EMBL/GenBank/DDBJ whole genome shotgun (WGS) entry which is preliminary data.</text>
</comment>
<protein>
    <submittedName>
        <fullName evidence="2">GLPGLI family protein</fullName>
    </submittedName>
</protein>
<sequence length="238" mass="27430">MKLILLFWCICFSNLTFSQYSGTAEYRAIIGKDSLFQSQEILKDIYSDAMDNSSKLTFLLKFNGSESLFSLKQQIIAENIDFALSLVDFENPIYTNNFTFEKIYTSDDNEYLITDSLKTDWKLTSETKVIDNYVCYKATSEHIVANLKGTFNFPVTVWYCPALPYSFGPAGYGKLPGLIVEYQRRNFVYGLTKLTIDKDKTIALKKPSKGTKISSKEYNAKILEDYKRSREDFERSKN</sequence>
<keyword evidence="1" id="KW-0732">Signal</keyword>
<evidence type="ECO:0000313" key="2">
    <source>
        <dbReference type="EMBL" id="MFC6098397.1"/>
    </source>
</evidence>
<dbReference type="InterPro" id="IPR005901">
    <property type="entry name" value="GLPGLI"/>
</dbReference>
<feature type="chain" id="PRO_5046911323" evidence="1">
    <location>
        <begin position="19"/>
        <end position="238"/>
    </location>
</feature>
<accession>A0ABW1PTS2</accession>
<evidence type="ECO:0000256" key="1">
    <source>
        <dbReference type="SAM" id="SignalP"/>
    </source>
</evidence>
<feature type="signal peptide" evidence="1">
    <location>
        <begin position="1"/>
        <end position="18"/>
    </location>
</feature>